<dbReference type="Gene3D" id="1.10.101.10">
    <property type="entry name" value="PGBD-like superfamily/PGBD"/>
    <property type="match status" value="1"/>
</dbReference>
<feature type="active site" description="Nucleophile" evidence="6">
    <location>
        <position position="272"/>
    </location>
</feature>
<accession>A0A132MWC7</accession>
<evidence type="ECO:0000256" key="3">
    <source>
        <dbReference type="ARBA" id="ARBA00022960"/>
    </source>
</evidence>
<dbReference type="InterPro" id="IPR036365">
    <property type="entry name" value="PGBD-like_sf"/>
</dbReference>
<evidence type="ECO:0000313" key="13">
    <source>
        <dbReference type="Proteomes" id="UP000070188"/>
    </source>
</evidence>
<protein>
    <submittedName>
        <fullName evidence="10">Putative lipoprotein</fullName>
    </submittedName>
</protein>
<dbReference type="InterPro" id="IPR038063">
    <property type="entry name" value="Transpep_catalytic_dom"/>
</dbReference>
<feature type="compositionally biased region" description="Low complexity" evidence="7">
    <location>
        <begin position="67"/>
        <end position="78"/>
    </location>
</feature>
<feature type="signal peptide" evidence="8">
    <location>
        <begin position="1"/>
        <end position="27"/>
    </location>
</feature>
<evidence type="ECO:0000256" key="4">
    <source>
        <dbReference type="ARBA" id="ARBA00022984"/>
    </source>
</evidence>
<dbReference type="SUPFAM" id="SSF141523">
    <property type="entry name" value="L,D-transpeptidase catalytic domain-like"/>
    <property type="match status" value="1"/>
</dbReference>
<feature type="compositionally biased region" description="Low complexity" evidence="7">
    <location>
        <begin position="30"/>
        <end position="59"/>
    </location>
</feature>
<evidence type="ECO:0000256" key="7">
    <source>
        <dbReference type="SAM" id="MobiDB-lite"/>
    </source>
</evidence>
<dbReference type="GO" id="GO:0016740">
    <property type="term" value="F:transferase activity"/>
    <property type="evidence" value="ECO:0007669"/>
    <property type="project" value="UniProtKB-KW"/>
</dbReference>
<name>A0A132MWC7_9ACTN</name>
<dbReference type="EMBL" id="JYIK01001116">
    <property type="protein sequence ID" value="KWX05935.1"/>
    <property type="molecule type" value="Genomic_DNA"/>
</dbReference>
<dbReference type="InterPro" id="IPR036366">
    <property type="entry name" value="PGBDSf"/>
</dbReference>
<feature type="chain" id="PRO_5038211633" evidence="8">
    <location>
        <begin position="28"/>
        <end position="301"/>
    </location>
</feature>
<dbReference type="Pfam" id="PF01471">
    <property type="entry name" value="PG_binding_1"/>
    <property type="match status" value="1"/>
</dbReference>
<dbReference type="CDD" id="cd16913">
    <property type="entry name" value="YkuD_like"/>
    <property type="match status" value="1"/>
</dbReference>
<dbReference type="RefSeq" id="WP_066889105.1">
    <property type="nucleotide sequence ID" value="NZ_JYIJ01000017.1"/>
</dbReference>
<dbReference type="InterPro" id="IPR002477">
    <property type="entry name" value="Peptidoglycan-bd-like"/>
</dbReference>
<dbReference type="Pfam" id="PF03734">
    <property type="entry name" value="YkuD"/>
    <property type="match status" value="1"/>
</dbReference>
<evidence type="ECO:0000256" key="8">
    <source>
        <dbReference type="SAM" id="SignalP"/>
    </source>
</evidence>
<comment type="caution">
    <text evidence="10">The sequence shown here is derived from an EMBL/GenBank/DDBJ whole genome shotgun (WGS) entry which is preliminary data.</text>
</comment>
<dbReference type="EMBL" id="JYIJ01000017">
    <property type="protein sequence ID" value="KWX03412.1"/>
    <property type="molecule type" value="Genomic_DNA"/>
</dbReference>
<gene>
    <name evidence="10" type="ORF">LI90_3258</name>
    <name evidence="11" type="ORF">TH66_10810</name>
    <name evidence="12" type="ORF">TR74_23280</name>
</gene>
<evidence type="ECO:0000313" key="15">
    <source>
        <dbReference type="Proteomes" id="UP000070659"/>
    </source>
</evidence>
<evidence type="ECO:0000256" key="2">
    <source>
        <dbReference type="ARBA" id="ARBA00022679"/>
    </source>
</evidence>
<dbReference type="STRING" id="1469144.LI90_3258"/>
<dbReference type="PATRIC" id="fig|1469144.10.peg.3506"/>
<reference evidence="13" key="4">
    <citation type="submission" date="2015-04" db="EMBL/GenBank/DDBJ databases">
        <title>Physiological reanalysis, assessment of diazotrophy, and genome sequences of multiple isolates of Streptomyces thermoautotrophicus.</title>
        <authorList>
            <person name="MacKellar D.C."/>
            <person name="Lieber L."/>
            <person name="Norman J."/>
            <person name="Bolger A."/>
            <person name="Tobin C."/>
            <person name="Murray J.W."/>
            <person name="Chang R."/>
            <person name="Ford T."/>
            <person name="Nguyen P.Q."/>
            <person name="Woodward J."/>
            <person name="Permingeat H."/>
            <person name="Joshi N.S."/>
            <person name="Silver P.A."/>
            <person name="Usadel B."/>
            <person name="Rutherford A.W."/>
            <person name="Friesen M."/>
            <person name="Prell J."/>
        </authorList>
    </citation>
    <scope>NUCLEOTIDE SEQUENCE [LARGE SCALE GENOMIC DNA]</scope>
    <source>
        <strain evidence="13">H1</strain>
    </source>
</reference>
<organism evidence="10 13">
    <name type="scientific">Carbonactinospora thermoautotrophica</name>
    <dbReference type="NCBI Taxonomy" id="1469144"/>
    <lineage>
        <taxon>Bacteria</taxon>
        <taxon>Bacillati</taxon>
        <taxon>Actinomycetota</taxon>
        <taxon>Actinomycetes</taxon>
        <taxon>Kitasatosporales</taxon>
        <taxon>Carbonactinosporaceae</taxon>
        <taxon>Carbonactinospora</taxon>
    </lineage>
</organism>
<dbReference type="Proteomes" id="UP000070188">
    <property type="component" value="Unassembled WGS sequence"/>
</dbReference>
<dbReference type="PANTHER" id="PTHR30582:SF2">
    <property type="entry name" value="L,D-TRANSPEPTIDASE YCIB-RELATED"/>
    <property type="match status" value="1"/>
</dbReference>
<dbReference type="UniPathway" id="UPA00219"/>
<sequence>MRKPAHLVISLVTGCIFTGVLSGAASAEEVPGPTATPTPGVSASPTVTSSPSPVSTTSPAPVPTPSPSAVTTPTATATTVRSTAAVTLGGYPRFYRPTRQRGDRDGAAAQMKNIRELQYRLRWSGVYTGPVTGYFGPLTEDGVKAFQRKYLLPVTGKADLRTWQTLISKTTKRLSAVPSVCKRSGFHTCYDRSTHQLFAYENGVLWNVWLVRGGDKSAQTDLGTFTVFARYAYKTSSIYGSPMYYFQKYNGGEGIHGSQTMLDPFVGHSYGCVNMYVPDAKVLWDMSANKRHIVTVYGAWS</sequence>
<dbReference type="InterPro" id="IPR050979">
    <property type="entry name" value="LD-transpeptidase"/>
</dbReference>
<keyword evidence="5 6" id="KW-0961">Cell wall biogenesis/degradation</keyword>
<dbReference type="GO" id="GO:0071972">
    <property type="term" value="F:peptidoglycan L,D-transpeptidase activity"/>
    <property type="evidence" value="ECO:0007669"/>
    <property type="project" value="TreeGrafter"/>
</dbReference>
<dbReference type="PROSITE" id="PS51257">
    <property type="entry name" value="PROKAR_LIPOPROTEIN"/>
    <property type="match status" value="1"/>
</dbReference>
<dbReference type="PANTHER" id="PTHR30582">
    <property type="entry name" value="L,D-TRANSPEPTIDASE"/>
    <property type="match status" value="1"/>
</dbReference>
<dbReference type="GO" id="GO:0005576">
    <property type="term" value="C:extracellular region"/>
    <property type="evidence" value="ECO:0007669"/>
    <property type="project" value="TreeGrafter"/>
</dbReference>
<dbReference type="Proteomes" id="UP000070598">
    <property type="component" value="Unassembled WGS sequence"/>
</dbReference>
<dbReference type="AlphaFoldDB" id="A0A132MWC7"/>
<keyword evidence="2" id="KW-0808">Transferase</keyword>
<dbReference type="OrthoDB" id="8887048at2"/>
<keyword evidence="4 6" id="KW-0573">Peptidoglycan synthesis</keyword>
<evidence type="ECO:0000256" key="6">
    <source>
        <dbReference type="PROSITE-ProRule" id="PRU01373"/>
    </source>
</evidence>
<dbReference type="Gene3D" id="2.40.440.10">
    <property type="entry name" value="L,D-transpeptidase catalytic domain-like"/>
    <property type="match status" value="1"/>
</dbReference>
<dbReference type="GO" id="GO:0008360">
    <property type="term" value="P:regulation of cell shape"/>
    <property type="evidence" value="ECO:0007669"/>
    <property type="project" value="UniProtKB-UniRule"/>
</dbReference>
<evidence type="ECO:0000313" key="12">
    <source>
        <dbReference type="EMBL" id="KWX05935.1"/>
    </source>
</evidence>
<dbReference type="InterPro" id="IPR005490">
    <property type="entry name" value="LD_TPept_cat_dom"/>
</dbReference>
<reference evidence="14" key="1">
    <citation type="submission" date="2015-02" db="EMBL/GenBank/DDBJ databases">
        <title>Physiological reanalysis, assessment of diazotrophy, and genome sequences of multiple isolates of Streptomyces thermoautotrophicus.</title>
        <authorList>
            <person name="MacKellar D.C."/>
            <person name="Lieber L."/>
            <person name="Norman J."/>
            <person name="Bolger A."/>
            <person name="Tobin C."/>
            <person name="Murray J.W."/>
            <person name="Friesen M."/>
            <person name="Prell J."/>
        </authorList>
    </citation>
    <scope>NUCLEOTIDE SEQUENCE [LARGE SCALE GENOMIC DNA]</scope>
    <source>
        <strain evidence="14">UBT1</strain>
    </source>
</reference>
<reference evidence="10" key="3">
    <citation type="submission" date="2015-04" db="EMBL/GenBank/DDBJ databases">
        <title>Physiological reanalysis, assessment of diazotrophy, and genome sequences of multiple isolates of Streptomyces thermoautotrophicus.</title>
        <authorList>
            <person name="MacKellar D.C."/>
            <person name="Lieber L."/>
            <person name="Norman J."/>
            <person name="Bolger A."/>
            <person name="Tobin C."/>
            <person name="Murray J.W."/>
            <person name="Woodward J."/>
            <person name="Friesen M."/>
            <person name="Prell J."/>
        </authorList>
    </citation>
    <scope>NUCLEOTIDE SEQUENCE [LARGE SCALE GENOMIC DNA]</scope>
    <source>
        <strain evidence="10">H1</strain>
    </source>
</reference>
<evidence type="ECO:0000313" key="11">
    <source>
        <dbReference type="EMBL" id="KWX03412.1"/>
    </source>
</evidence>
<evidence type="ECO:0000259" key="9">
    <source>
        <dbReference type="PROSITE" id="PS52029"/>
    </source>
</evidence>
<reference evidence="11 15" key="2">
    <citation type="submission" date="2015-02" db="EMBL/GenBank/DDBJ databases">
        <title>Physiological reanalysis, assessment of diazotrophy, and genome sequences of multiple isolates of Streptomyces thermoautotrophicus.</title>
        <authorList>
            <person name="MacKellar D.C."/>
            <person name="Lieber L."/>
            <person name="Norman J."/>
            <person name="Bolger A."/>
            <person name="Tobin C."/>
            <person name="Murray J.W."/>
            <person name="Prell J."/>
        </authorList>
    </citation>
    <scope>NUCLEOTIDE SEQUENCE [LARGE SCALE GENOMIC DNA]</scope>
    <source>
        <strain evidence="11 15">UBT1</strain>
    </source>
</reference>
<keyword evidence="10" id="KW-0449">Lipoprotein</keyword>
<feature type="region of interest" description="Disordered" evidence="7">
    <location>
        <begin position="27"/>
        <end position="78"/>
    </location>
</feature>
<keyword evidence="8" id="KW-0732">Signal</keyword>
<evidence type="ECO:0000256" key="5">
    <source>
        <dbReference type="ARBA" id="ARBA00023316"/>
    </source>
</evidence>
<evidence type="ECO:0000256" key="1">
    <source>
        <dbReference type="ARBA" id="ARBA00004752"/>
    </source>
</evidence>
<feature type="domain" description="L,D-TPase catalytic" evidence="9">
    <location>
        <begin position="186"/>
        <end position="297"/>
    </location>
</feature>
<evidence type="ECO:0000313" key="14">
    <source>
        <dbReference type="Proteomes" id="UP000070598"/>
    </source>
</evidence>
<evidence type="ECO:0000313" key="10">
    <source>
        <dbReference type="EMBL" id="KWX02215.1"/>
    </source>
</evidence>
<dbReference type="SUPFAM" id="SSF47090">
    <property type="entry name" value="PGBD-like"/>
    <property type="match status" value="1"/>
</dbReference>
<dbReference type="Proteomes" id="UP000070659">
    <property type="component" value="Unassembled WGS sequence"/>
</dbReference>
<dbReference type="PROSITE" id="PS52029">
    <property type="entry name" value="LD_TPASE"/>
    <property type="match status" value="1"/>
</dbReference>
<feature type="active site" description="Proton donor/acceptor" evidence="6">
    <location>
        <position position="256"/>
    </location>
</feature>
<comment type="pathway">
    <text evidence="1 6">Cell wall biogenesis; peptidoglycan biosynthesis.</text>
</comment>
<proteinExistence type="predicted"/>
<keyword evidence="3 6" id="KW-0133">Cell shape</keyword>
<keyword evidence="13" id="KW-1185">Reference proteome</keyword>
<dbReference type="GO" id="GO:0018104">
    <property type="term" value="P:peptidoglycan-protein cross-linking"/>
    <property type="evidence" value="ECO:0007669"/>
    <property type="project" value="TreeGrafter"/>
</dbReference>
<dbReference type="GO" id="GO:0071555">
    <property type="term" value="P:cell wall organization"/>
    <property type="evidence" value="ECO:0007669"/>
    <property type="project" value="UniProtKB-UniRule"/>
</dbReference>
<dbReference type="EMBL" id="LAXD01000001">
    <property type="protein sequence ID" value="KWX02215.1"/>
    <property type="molecule type" value="Genomic_DNA"/>
</dbReference>